<dbReference type="GO" id="GO:0004176">
    <property type="term" value="F:ATP-dependent peptidase activity"/>
    <property type="evidence" value="ECO:0007669"/>
    <property type="project" value="InterPro"/>
</dbReference>
<dbReference type="Pfam" id="PF00574">
    <property type="entry name" value="CLP_protease"/>
    <property type="match status" value="1"/>
</dbReference>
<dbReference type="Gene3D" id="3.90.226.10">
    <property type="entry name" value="2-enoyl-CoA Hydratase, Chain A, domain 1"/>
    <property type="match status" value="1"/>
</dbReference>
<dbReference type="InterPro" id="IPR001907">
    <property type="entry name" value="ClpP"/>
</dbReference>
<dbReference type="GO" id="GO:0006508">
    <property type="term" value="P:proteolysis"/>
    <property type="evidence" value="ECO:0007669"/>
    <property type="project" value="UniProtKB-KW"/>
</dbReference>
<accession>A0A6M3L5V1</accession>
<protein>
    <submittedName>
        <fullName evidence="2">Putative protease</fullName>
    </submittedName>
</protein>
<dbReference type="AlphaFoldDB" id="A0A6M3L5V1"/>
<gene>
    <name evidence="2" type="ORF">MM415B02671_0003</name>
</gene>
<reference evidence="2" key="1">
    <citation type="submission" date="2020-03" db="EMBL/GenBank/DDBJ databases">
        <title>The deep terrestrial virosphere.</title>
        <authorList>
            <person name="Holmfeldt K."/>
            <person name="Nilsson E."/>
            <person name="Simone D."/>
            <person name="Lopez-Fernandez M."/>
            <person name="Wu X."/>
            <person name="de Brujin I."/>
            <person name="Lundin D."/>
            <person name="Andersson A."/>
            <person name="Bertilsson S."/>
            <person name="Dopson M."/>
        </authorList>
    </citation>
    <scope>NUCLEOTIDE SEQUENCE</scope>
    <source>
        <strain evidence="2">MM415B02671</strain>
    </source>
</reference>
<comment type="similarity">
    <text evidence="1">Belongs to the peptidase S14 family.</text>
</comment>
<keyword evidence="2" id="KW-0378">Hydrolase</keyword>
<dbReference type="InterPro" id="IPR023562">
    <property type="entry name" value="ClpP/TepA"/>
</dbReference>
<sequence length="240" mass="27153">MKSLIIALIVISLAMPGWAEEEKTEKIQAVKCPKTTMQRDCLKCHVAGDFRVIETAPDAHRVYPNASMRIIGDAGYFVLSDIDSKGIKEFFDYLNWHKIKRAVIEIHSPGGGLFDAQRIVGIMRHWQSKGIKIETRIFGAAFSAGFYVFTAGDTRLVDEYADLMWHEIQNVEGFGFKISTPSDREEAAKVLRHLQDIRNAYLVTRGKLSKQEIDEKIAKKEFWMSGADAVKYGFADGFIK</sequence>
<evidence type="ECO:0000256" key="1">
    <source>
        <dbReference type="ARBA" id="ARBA00007039"/>
    </source>
</evidence>
<name>A0A6M3L5V1_9ZZZZ</name>
<dbReference type="SUPFAM" id="SSF52096">
    <property type="entry name" value="ClpP/crotonase"/>
    <property type="match status" value="1"/>
</dbReference>
<dbReference type="EMBL" id="MT142807">
    <property type="protein sequence ID" value="QJA88844.1"/>
    <property type="molecule type" value="Genomic_DNA"/>
</dbReference>
<organism evidence="2">
    <name type="scientific">viral metagenome</name>
    <dbReference type="NCBI Taxonomy" id="1070528"/>
    <lineage>
        <taxon>unclassified sequences</taxon>
        <taxon>metagenomes</taxon>
        <taxon>organismal metagenomes</taxon>
    </lineage>
</organism>
<proteinExistence type="inferred from homology"/>
<dbReference type="PRINTS" id="PR00127">
    <property type="entry name" value="CLPPROTEASEP"/>
</dbReference>
<keyword evidence="2" id="KW-0645">Protease</keyword>
<dbReference type="InterPro" id="IPR029045">
    <property type="entry name" value="ClpP/crotonase-like_dom_sf"/>
</dbReference>
<dbReference type="GO" id="GO:0004252">
    <property type="term" value="F:serine-type endopeptidase activity"/>
    <property type="evidence" value="ECO:0007669"/>
    <property type="project" value="InterPro"/>
</dbReference>
<evidence type="ECO:0000313" key="2">
    <source>
        <dbReference type="EMBL" id="QJA88844.1"/>
    </source>
</evidence>